<dbReference type="InterPro" id="IPR000504">
    <property type="entry name" value="RRM_dom"/>
</dbReference>
<proteinExistence type="predicted"/>
<dbReference type="EMBL" id="LWCA01000307">
    <property type="protein sequence ID" value="OAF69284.1"/>
    <property type="molecule type" value="Genomic_DNA"/>
</dbReference>
<dbReference type="PANTHER" id="PTHR16105">
    <property type="entry name" value="RNA-BINDING REGION-CONTAINING PROTEIN 3"/>
    <property type="match status" value="1"/>
</dbReference>
<keyword evidence="5" id="KW-1185">Reference proteome</keyword>
<dbReference type="Proteomes" id="UP000078046">
    <property type="component" value="Unassembled WGS sequence"/>
</dbReference>
<reference evidence="4 5" key="1">
    <citation type="submission" date="2016-04" db="EMBL/GenBank/DDBJ databases">
        <title>The genome of Intoshia linei affirms orthonectids as highly simplified spiralians.</title>
        <authorList>
            <person name="Mikhailov K.V."/>
            <person name="Slusarev G.S."/>
            <person name="Nikitin M.A."/>
            <person name="Logacheva M.D."/>
            <person name="Penin A."/>
            <person name="Aleoshin V."/>
            <person name="Panchin Y.V."/>
        </authorList>
    </citation>
    <scope>NUCLEOTIDE SEQUENCE [LARGE SCALE GENOMIC DNA]</scope>
    <source>
        <strain evidence="4">Intl2013</strain>
        <tissue evidence="4">Whole animal</tissue>
    </source>
</reference>
<keyword evidence="1 2" id="KW-0694">RNA-binding</keyword>
<dbReference type="GO" id="GO:0005689">
    <property type="term" value="C:U12-type spliceosomal complex"/>
    <property type="evidence" value="ECO:0007669"/>
    <property type="project" value="TreeGrafter"/>
</dbReference>
<sequence length="285" mass="32854">MFIKDDTKKRKLRFGSKRKSLIKKKFKNILEQQSETTGIVDADCNLTRPVNFEKTHNVYECNLPSGISCIKYLDKINSSRENGSTSTKYINHSNKFSKSIEISRNDMKIELNLDENKNLQKILPTMLYCDVAVSNDIMKKSQLSLHGEIDEITDLVCGTKHVSTEFPSDCNLYLPINQLQKDAFKVKQISFKEIITRFPSYCHGKPSNILYCKNWKKNDLFLVEIFSSYEGFVKIDVPKSGRMRNQAFVHFKNVDYASSALNRFNGIITDENEKPLILCFSNNNN</sequence>
<organism evidence="4 5">
    <name type="scientific">Intoshia linei</name>
    <dbReference type="NCBI Taxonomy" id="1819745"/>
    <lineage>
        <taxon>Eukaryota</taxon>
        <taxon>Metazoa</taxon>
        <taxon>Spiralia</taxon>
        <taxon>Lophotrochozoa</taxon>
        <taxon>Mesozoa</taxon>
        <taxon>Orthonectida</taxon>
        <taxon>Rhopaluridae</taxon>
        <taxon>Intoshia</taxon>
    </lineage>
</organism>
<dbReference type="OrthoDB" id="448399at2759"/>
<feature type="domain" description="RRM" evidence="3">
    <location>
        <begin position="208"/>
        <end position="283"/>
    </location>
</feature>
<evidence type="ECO:0000313" key="4">
    <source>
        <dbReference type="EMBL" id="OAF69284.1"/>
    </source>
</evidence>
<dbReference type="GO" id="GO:0097157">
    <property type="term" value="F:pre-mRNA intronic binding"/>
    <property type="evidence" value="ECO:0007669"/>
    <property type="project" value="TreeGrafter"/>
</dbReference>
<dbReference type="InterPro" id="IPR045164">
    <property type="entry name" value="RBM41/RNPC3"/>
</dbReference>
<evidence type="ECO:0000313" key="5">
    <source>
        <dbReference type="Proteomes" id="UP000078046"/>
    </source>
</evidence>
<dbReference type="GO" id="GO:0000398">
    <property type="term" value="P:mRNA splicing, via spliceosome"/>
    <property type="evidence" value="ECO:0007669"/>
    <property type="project" value="TreeGrafter"/>
</dbReference>
<evidence type="ECO:0000259" key="3">
    <source>
        <dbReference type="PROSITE" id="PS50102"/>
    </source>
</evidence>
<gene>
    <name evidence="4" type="ORF">A3Q56_02915</name>
</gene>
<dbReference type="SMART" id="SM00360">
    <property type="entry name" value="RRM"/>
    <property type="match status" value="1"/>
</dbReference>
<dbReference type="GO" id="GO:0030626">
    <property type="term" value="F:U12 snRNA binding"/>
    <property type="evidence" value="ECO:0007669"/>
    <property type="project" value="TreeGrafter"/>
</dbReference>
<dbReference type="InterPro" id="IPR035979">
    <property type="entry name" value="RBD_domain_sf"/>
</dbReference>
<dbReference type="Gene3D" id="3.30.70.330">
    <property type="match status" value="1"/>
</dbReference>
<evidence type="ECO:0000256" key="1">
    <source>
        <dbReference type="ARBA" id="ARBA00022884"/>
    </source>
</evidence>
<dbReference type="PROSITE" id="PS50102">
    <property type="entry name" value="RRM"/>
    <property type="match status" value="1"/>
</dbReference>
<dbReference type="SUPFAM" id="SSF54928">
    <property type="entry name" value="RNA-binding domain, RBD"/>
    <property type="match status" value="1"/>
</dbReference>
<accession>A0A177B787</accession>
<protein>
    <recommendedName>
        <fullName evidence="3">RRM domain-containing protein</fullName>
    </recommendedName>
</protein>
<dbReference type="Pfam" id="PF00076">
    <property type="entry name" value="RRM_1"/>
    <property type="match status" value="1"/>
</dbReference>
<dbReference type="InterPro" id="IPR012677">
    <property type="entry name" value="Nucleotide-bd_a/b_plait_sf"/>
</dbReference>
<dbReference type="PANTHER" id="PTHR16105:SF0">
    <property type="entry name" value="RNA-BINDING REGION-CONTAINING PROTEIN 3"/>
    <property type="match status" value="1"/>
</dbReference>
<dbReference type="AlphaFoldDB" id="A0A177B787"/>
<evidence type="ECO:0000256" key="2">
    <source>
        <dbReference type="PROSITE-ProRule" id="PRU00176"/>
    </source>
</evidence>
<comment type="caution">
    <text evidence="4">The sequence shown here is derived from an EMBL/GenBank/DDBJ whole genome shotgun (WGS) entry which is preliminary data.</text>
</comment>
<name>A0A177B787_9BILA</name>